<protein>
    <submittedName>
        <fullName evidence="3">Uncharacterized protein</fullName>
    </submittedName>
</protein>
<evidence type="ECO:0000313" key="4">
    <source>
        <dbReference type="Proteomes" id="UP001189429"/>
    </source>
</evidence>
<evidence type="ECO:0000256" key="2">
    <source>
        <dbReference type="SAM" id="Phobius"/>
    </source>
</evidence>
<comment type="caution">
    <text evidence="3">The sequence shown here is derived from an EMBL/GenBank/DDBJ whole genome shotgun (WGS) entry which is preliminary data.</text>
</comment>
<dbReference type="Proteomes" id="UP001189429">
    <property type="component" value="Unassembled WGS sequence"/>
</dbReference>
<proteinExistence type="predicted"/>
<sequence length="193" mass="20476">ESAQELWAYYEGLPLTARPDVFIGFWCALELLRASGTFSRKEHPLLGRVIDAYTAALGAACFVPRRFFFHLHRLLWSSEYRAAVREAGEPAPLLLSREALAYLERLVGSASRGAAPPGGQGGASALARAVPALVAASLGAGGAAVLAWGVEGTRQRLRRARGAVAERWARARPGGARDLPLAPLQGSPGRPPA</sequence>
<feature type="non-terminal residue" evidence="3">
    <location>
        <position position="1"/>
    </location>
</feature>
<keyword evidence="4" id="KW-1185">Reference proteome</keyword>
<evidence type="ECO:0000256" key="1">
    <source>
        <dbReference type="SAM" id="MobiDB-lite"/>
    </source>
</evidence>
<keyword evidence="2" id="KW-0472">Membrane</keyword>
<reference evidence="3" key="1">
    <citation type="submission" date="2023-10" db="EMBL/GenBank/DDBJ databases">
        <authorList>
            <person name="Chen Y."/>
            <person name="Shah S."/>
            <person name="Dougan E. K."/>
            <person name="Thang M."/>
            <person name="Chan C."/>
        </authorList>
    </citation>
    <scope>NUCLEOTIDE SEQUENCE [LARGE SCALE GENOMIC DNA]</scope>
</reference>
<feature type="transmembrane region" description="Helical" evidence="2">
    <location>
        <begin position="129"/>
        <end position="150"/>
    </location>
</feature>
<gene>
    <name evidence="3" type="ORF">PCOR1329_LOCUS14926</name>
</gene>
<evidence type="ECO:0000313" key="3">
    <source>
        <dbReference type="EMBL" id="CAK0809773.1"/>
    </source>
</evidence>
<organism evidence="3 4">
    <name type="scientific">Prorocentrum cordatum</name>
    <dbReference type="NCBI Taxonomy" id="2364126"/>
    <lineage>
        <taxon>Eukaryota</taxon>
        <taxon>Sar</taxon>
        <taxon>Alveolata</taxon>
        <taxon>Dinophyceae</taxon>
        <taxon>Prorocentrales</taxon>
        <taxon>Prorocentraceae</taxon>
        <taxon>Prorocentrum</taxon>
    </lineage>
</organism>
<keyword evidence="2" id="KW-0812">Transmembrane</keyword>
<keyword evidence="2" id="KW-1133">Transmembrane helix</keyword>
<accession>A0ABN9QU26</accession>
<name>A0ABN9QU26_9DINO</name>
<dbReference type="EMBL" id="CAUYUJ010004480">
    <property type="protein sequence ID" value="CAK0809773.1"/>
    <property type="molecule type" value="Genomic_DNA"/>
</dbReference>
<feature type="region of interest" description="Disordered" evidence="1">
    <location>
        <begin position="168"/>
        <end position="193"/>
    </location>
</feature>